<evidence type="ECO:0000313" key="4">
    <source>
        <dbReference type="EMBL" id="CAB4186688.1"/>
    </source>
</evidence>
<evidence type="ECO:0000313" key="3">
    <source>
        <dbReference type="EMBL" id="CAB4165660.1"/>
    </source>
</evidence>
<dbReference type="EMBL" id="LR796758">
    <property type="protein sequence ID" value="CAB4164100.1"/>
    <property type="molecule type" value="Genomic_DNA"/>
</dbReference>
<feature type="domain" description="DUF559" evidence="1">
    <location>
        <begin position="175"/>
        <end position="245"/>
    </location>
</feature>
<sequence length="247" mass="29345">MATALNIDKITCTRKKELSRGENNPAYQHNGKYSAWSKNFIHGYNKENHLQKNKNQSNFVRENKEKFKNNIEYWLAQTDGNIEEATKLHKKSQTRDLAFFVGKYGEIEGTHRHATKIQKWITSFKKCNFSKISQSLFVEIIKNISQLENIYFATYNRQDMEKYSNKEYILRVKNTYIRPDFICLTRKKIIEFDGTYWHSAARANPLREQMRDAKIKEAGYLVLHISENEYNQNKQQVIDKCLHFLNQ</sequence>
<dbReference type="Pfam" id="PF04480">
    <property type="entry name" value="DUF559"/>
    <property type="match status" value="1"/>
</dbReference>
<organism evidence="4">
    <name type="scientific">uncultured Caudovirales phage</name>
    <dbReference type="NCBI Taxonomy" id="2100421"/>
    <lineage>
        <taxon>Viruses</taxon>
        <taxon>Duplodnaviria</taxon>
        <taxon>Heunggongvirae</taxon>
        <taxon>Uroviricota</taxon>
        <taxon>Caudoviricetes</taxon>
        <taxon>Peduoviridae</taxon>
        <taxon>Maltschvirus</taxon>
        <taxon>Maltschvirus maltsch</taxon>
    </lineage>
</organism>
<reference evidence="4" key="1">
    <citation type="submission" date="2020-05" db="EMBL/GenBank/DDBJ databases">
        <authorList>
            <person name="Chiriac C."/>
            <person name="Salcher M."/>
            <person name="Ghai R."/>
            <person name="Kavagutti S V."/>
        </authorList>
    </citation>
    <scope>NUCLEOTIDE SEQUENCE</scope>
</reference>
<dbReference type="InterPro" id="IPR011335">
    <property type="entry name" value="Restrct_endonuc-II-like"/>
</dbReference>
<dbReference type="Gene3D" id="3.40.960.10">
    <property type="entry name" value="VSR Endonuclease"/>
    <property type="match status" value="1"/>
</dbReference>
<dbReference type="EMBL" id="LR797502">
    <property type="protein sequence ID" value="CAB4220975.1"/>
    <property type="molecule type" value="Genomic_DNA"/>
</dbReference>
<gene>
    <name evidence="4" type="ORF">UFOVP1146_36</name>
    <name evidence="5" type="ORF">UFOVP1638_109</name>
    <name evidence="2" type="ORF">UFOVP812_369</name>
    <name evidence="3" type="ORF">UFOVP818_196</name>
</gene>
<evidence type="ECO:0000313" key="2">
    <source>
        <dbReference type="EMBL" id="CAB4164100.1"/>
    </source>
</evidence>
<name>A0A6J5QZM6_9CAUD</name>
<dbReference type="InterPro" id="IPR007569">
    <property type="entry name" value="DUF559"/>
</dbReference>
<protein>
    <recommendedName>
        <fullName evidence="1">DUF559 domain-containing protein</fullName>
    </recommendedName>
</protein>
<evidence type="ECO:0000259" key="1">
    <source>
        <dbReference type="Pfam" id="PF04480"/>
    </source>
</evidence>
<proteinExistence type="predicted"/>
<dbReference type="EMBL" id="LR796776">
    <property type="protein sequence ID" value="CAB4165660.1"/>
    <property type="molecule type" value="Genomic_DNA"/>
</dbReference>
<accession>A0A6J5QZM6</accession>
<dbReference type="EMBL" id="LR797099">
    <property type="protein sequence ID" value="CAB4186688.1"/>
    <property type="molecule type" value="Genomic_DNA"/>
</dbReference>
<evidence type="ECO:0000313" key="5">
    <source>
        <dbReference type="EMBL" id="CAB4220975.1"/>
    </source>
</evidence>
<dbReference type="SUPFAM" id="SSF52980">
    <property type="entry name" value="Restriction endonuclease-like"/>
    <property type="match status" value="1"/>
</dbReference>